<keyword evidence="2" id="KW-1185">Reference proteome</keyword>
<sequence length="197" mass="21783">MTFSSPPPTPTEIVHLGSEAITVTGPTNADKVGMDVGLWAHEETLYSPRSDFAAVRFCWDAVKYHGCRVYLARPGAQVTELKNSNVERLLWTQDGEYLLGAGANTLRLWNLSGGMRSAMYQTATGRSTQRIQEWWLVLNGRGRTDLCVSAQDGFRLEKNAAIYTLSTARYRLPTLERLGLNTVQTEAGEAACPDPSR</sequence>
<organism evidence="1 2">
    <name type="scientific">Deinococcus piscis</name>
    <dbReference type="NCBI Taxonomy" id="394230"/>
    <lineage>
        <taxon>Bacteria</taxon>
        <taxon>Thermotogati</taxon>
        <taxon>Deinococcota</taxon>
        <taxon>Deinococci</taxon>
        <taxon>Deinococcales</taxon>
        <taxon>Deinococcaceae</taxon>
        <taxon>Deinococcus</taxon>
    </lineage>
</organism>
<comment type="caution">
    <text evidence="1">The sequence shown here is derived from an EMBL/GenBank/DDBJ whole genome shotgun (WGS) entry which is preliminary data.</text>
</comment>
<name>A0ABQ3K4V9_9DEIO</name>
<evidence type="ECO:0000313" key="2">
    <source>
        <dbReference type="Proteomes" id="UP000632154"/>
    </source>
</evidence>
<dbReference type="RefSeq" id="WP_189643116.1">
    <property type="nucleotide sequence ID" value="NZ_BNAL01000018.1"/>
</dbReference>
<evidence type="ECO:0000313" key="1">
    <source>
        <dbReference type="EMBL" id="GHG03846.1"/>
    </source>
</evidence>
<dbReference type="Proteomes" id="UP000632154">
    <property type="component" value="Unassembled WGS sequence"/>
</dbReference>
<accession>A0ABQ3K4V9</accession>
<reference evidence="2" key="1">
    <citation type="journal article" date="2019" name="Int. J. Syst. Evol. Microbiol.">
        <title>The Global Catalogue of Microorganisms (GCM) 10K type strain sequencing project: providing services to taxonomists for standard genome sequencing and annotation.</title>
        <authorList>
            <consortium name="The Broad Institute Genomics Platform"/>
            <consortium name="The Broad Institute Genome Sequencing Center for Infectious Disease"/>
            <person name="Wu L."/>
            <person name="Ma J."/>
        </authorList>
    </citation>
    <scope>NUCLEOTIDE SEQUENCE [LARGE SCALE GENOMIC DNA]</scope>
    <source>
        <strain evidence="2">CGMCC 1.18439</strain>
    </source>
</reference>
<gene>
    <name evidence="1" type="ORF">GCM10017783_15470</name>
</gene>
<protein>
    <submittedName>
        <fullName evidence="1">Uncharacterized protein</fullName>
    </submittedName>
</protein>
<proteinExistence type="predicted"/>
<dbReference type="EMBL" id="BNAL01000018">
    <property type="protein sequence ID" value="GHG03846.1"/>
    <property type="molecule type" value="Genomic_DNA"/>
</dbReference>